<evidence type="ECO:0000256" key="5">
    <source>
        <dbReference type="ARBA" id="ARBA00023239"/>
    </source>
</evidence>
<dbReference type="InterPro" id="IPR015421">
    <property type="entry name" value="PyrdxlP-dep_Trfase_major"/>
</dbReference>
<reference evidence="7 8" key="1">
    <citation type="submission" date="2024-02" db="EMBL/GenBank/DDBJ databases">
        <authorList>
            <person name="Vignale AGUSTIN F."/>
            <person name="Sosa J E."/>
            <person name="Modenutti C."/>
        </authorList>
    </citation>
    <scope>NUCLEOTIDE SEQUENCE [LARGE SCALE GENOMIC DNA]</scope>
</reference>
<dbReference type="GO" id="GO:0016831">
    <property type="term" value="F:carboxy-lyase activity"/>
    <property type="evidence" value="ECO:0007669"/>
    <property type="project" value="UniProtKB-KW"/>
</dbReference>
<evidence type="ECO:0000256" key="3">
    <source>
        <dbReference type="ARBA" id="ARBA00022793"/>
    </source>
</evidence>
<organism evidence="7 8">
    <name type="scientific">Ilex paraguariensis</name>
    <name type="common">yerba mate</name>
    <dbReference type="NCBI Taxonomy" id="185542"/>
    <lineage>
        <taxon>Eukaryota</taxon>
        <taxon>Viridiplantae</taxon>
        <taxon>Streptophyta</taxon>
        <taxon>Embryophyta</taxon>
        <taxon>Tracheophyta</taxon>
        <taxon>Spermatophyta</taxon>
        <taxon>Magnoliopsida</taxon>
        <taxon>eudicotyledons</taxon>
        <taxon>Gunneridae</taxon>
        <taxon>Pentapetalae</taxon>
        <taxon>asterids</taxon>
        <taxon>campanulids</taxon>
        <taxon>Aquifoliales</taxon>
        <taxon>Aquifoliaceae</taxon>
        <taxon>Ilex</taxon>
    </lineage>
</organism>
<evidence type="ECO:0000256" key="2">
    <source>
        <dbReference type="ARBA" id="ARBA00009533"/>
    </source>
</evidence>
<sequence length="150" mass="17485">MQLIHWGHYIYRHFLRGIEGANSFSLNAHKWFFTILDCCCLWGKEPSALIKPLSNDPEYLKNKASDSKQLVDYKDWQIALSRRLRAMKLWLVLRSNGASNLRKFIRGHVKMAKHFERLIAMDKRLEVVVPRNFAMVCVSPLTLGNANQKL</sequence>
<dbReference type="Gene3D" id="3.90.1150.10">
    <property type="entry name" value="Aspartate Aminotransferase, domain 1"/>
    <property type="match status" value="1"/>
</dbReference>
<evidence type="ECO:0000256" key="1">
    <source>
        <dbReference type="ARBA" id="ARBA00001933"/>
    </source>
</evidence>
<dbReference type="InterPro" id="IPR015424">
    <property type="entry name" value="PyrdxlP-dep_Trfase"/>
</dbReference>
<dbReference type="Gene3D" id="3.40.640.10">
    <property type="entry name" value="Type I PLP-dependent aspartate aminotransferase-like (Major domain)"/>
    <property type="match status" value="1"/>
</dbReference>
<name>A0ABC8UAN7_9AQUA</name>
<protein>
    <submittedName>
        <fullName evidence="7">Uncharacterized protein</fullName>
    </submittedName>
</protein>
<evidence type="ECO:0000256" key="4">
    <source>
        <dbReference type="ARBA" id="ARBA00022898"/>
    </source>
</evidence>
<keyword evidence="5 6" id="KW-0456">Lyase</keyword>
<dbReference type="PANTHER" id="PTHR11999">
    <property type="entry name" value="GROUP II PYRIDOXAL-5-PHOSPHATE DECARBOXYLASE"/>
    <property type="match status" value="1"/>
</dbReference>
<evidence type="ECO:0000313" key="8">
    <source>
        <dbReference type="Proteomes" id="UP001642360"/>
    </source>
</evidence>
<comment type="caution">
    <text evidence="7">The sequence shown here is derived from an EMBL/GenBank/DDBJ whole genome shotgun (WGS) entry which is preliminary data.</text>
</comment>
<dbReference type="PRINTS" id="PR00800">
    <property type="entry name" value="YHDCRBOXLASE"/>
</dbReference>
<accession>A0ABC8UAN7</accession>
<proteinExistence type="inferred from homology"/>
<dbReference type="Proteomes" id="UP001642360">
    <property type="component" value="Unassembled WGS sequence"/>
</dbReference>
<dbReference type="Pfam" id="PF00282">
    <property type="entry name" value="Pyridoxal_deC"/>
    <property type="match status" value="1"/>
</dbReference>
<dbReference type="InterPro" id="IPR021115">
    <property type="entry name" value="Pyridoxal-P_BS"/>
</dbReference>
<keyword evidence="4 6" id="KW-0663">Pyridoxal phosphate</keyword>
<comment type="cofactor">
    <cofactor evidence="1 6">
        <name>pyridoxal 5'-phosphate</name>
        <dbReference type="ChEBI" id="CHEBI:597326"/>
    </cofactor>
</comment>
<dbReference type="InterPro" id="IPR010977">
    <property type="entry name" value="Aromatic_deC"/>
</dbReference>
<keyword evidence="3" id="KW-0210">Decarboxylase</keyword>
<keyword evidence="8" id="KW-1185">Reference proteome</keyword>
<dbReference type="PROSITE" id="PS00392">
    <property type="entry name" value="DDC_GAD_HDC_YDC"/>
    <property type="match status" value="1"/>
</dbReference>
<gene>
    <name evidence="7" type="ORF">ILEXP_LOCUS48764</name>
</gene>
<comment type="similarity">
    <text evidence="2 6">Belongs to the group II decarboxylase family.</text>
</comment>
<dbReference type="InterPro" id="IPR002129">
    <property type="entry name" value="PyrdxlP-dep_de-COase"/>
</dbReference>
<evidence type="ECO:0000313" key="7">
    <source>
        <dbReference type="EMBL" id="CAK9178836.1"/>
    </source>
</evidence>
<dbReference type="InterPro" id="IPR015422">
    <property type="entry name" value="PyrdxlP-dep_Trfase_small"/>
</dbReference>
<dbReference type="EMBL" id="CAUOFW020007336">
    <property type="protein sequence ID" value="CAK9178836.1"/>
    <property type="molecule type" value="Genomic_DNA"/>
</dbReference>
<dbReference type="AlphaFoldDB" id="A0ABC8UAN7"/>
<dbReference type="SUPFAM" id="SSF53383">
    <property type="entry name" value="PLP-dependent transferases"/>
    <property type="match status" value="1"/>
</dbReference>
<evidence type="ECO:0000256" key="6">
    <source>
        <dbReference type="RuleBase" id="RU000382"/>
    </source>
</evidence>
<dbReference type="PANTHER" id="PTHR11999:SF96">
    <property type="entry name" value="TYROSINE DECARBOXYLASE"/>
    <property type="match status" value="1"/>
</dbReference>